<dbReference type="HOGENOM" id="CLU_048940_0_0_1"/>
<keyword evidence="3" id="KW-1185">Reference proteome</keyword>
<dbReference type="Proteomes" id="UP000008068">
    <property type="component" value="Unassembled WGS sequence"/>
</dbReference>
<dbReference type="EMBL" id="GL379920">
    <property type="protein sequence ID" value="EGT35173.1"/>
    <property type="molecule type" value="Genomic_DNA"/>
</dbReference>
<organism evidence="3">
    <name type="scientific">Caenorhabditis brenneri</name>
    <name type="common">Nematode worm</name>
    <dbReference type="NCBI Taxonomy" id="135651"/>
    <lineage>
        <taxon>Eukaryota</taxon>
        <taxon>Metazoa</taxon>
        <taxon>Ecdysozoa</taxon>
        <taxon>Nematoda</taxon>
        <taxon>Chromadorea</taxon>
        <taxon>Rhabditida</taxon>
        <taxon>Rhabditina</taxon>
        <taxon>Rhabditomorpha</taxon>
        <taxon>Rhabditoidea</taxon>
        <taxon>Rhabditidae</taxon>
        <taxon>Peloderinae</taxon>
        <taxon>Caenorhabditis</taxon>
    </lineage>
</organism>
<evidence type="ECO:0000313" key="2">
    <source>
        <dbReference type="EMBL" id="EGT35173.1"/>
    </source>
</evidence>
<dbReference type="InParanoid" id="G0NPI3"/>
<gene>
    <name evidence="2" type="ORF">CAEBREN_01384</name>
</gene>
<dbReference type="Pfam" id="PF07735">
    <property type="entry name" value="FBA_2"/>
    <property type="match status" value="1"/>
</dbReference>
<dbReference type="AlphaFoldDB" id="G0NPI3"/>
<protein>
    <recommendedName>
        <fullName evidence="1">Sdz-33 F-box domain-containing protein</fullName>
    </recommendedName>
</protein>
<sequence length="389" mass="44872">MGFPILKLPVVALKVLVDQLNDVELVTVSLLSKKADWFLKVCGKKSVSFFDLESSMIRSLRKIRILELFILEINRRGELPRWYFELCCSVGSDQCVSISCNNFDVPIYFGALEDIEKFVGVRRNLKIGELIVPVVATREYRVEKIRIFWNTKTNGMIALMDYFKDTFNVPIKLLKFTGGDTKAIKRVVNHLNSTQTVVKNVRVESNIALSEDDFEWILKNVSATEKCSSYLEFSWNFTYNGKIRAKNIYIENGRWFTLRNLLSSNENEKISVHRSDFQRYELREFLRQWKIGKFPILKEVNLATNVSFMDVTSGLKKRLDKCEDIFGRQVVAFRGHGDSYGIVSPTRNNHRYNTGGRGIQATSWTFDVHDVAYPDQSGHGYFCMCVHNG</sequence>
<accession>G0NPI3</accession>
<reference evidence="3" key="1">
    <citation type="submission" date="2011-07" db="EMBL/GenBank/DDBJ databases">
        <authorList>
            <consortium name="Caenorhabditis brenneri Sequencing and Analysis Consortium"/>
            <person name="Wilson R.K."/>
        </authorList>
    </citation>
    <scope>NUCLEOTIDE SEQUENCE [LARGE SCALE GENOMIC DNA]</scope>
    <source>
        <strain evidence="3">PB2801</strain>
    </source>
</reference>
<evidence type="ECO:0000313" key="3">
    <source>
        <dbReference type="Proteomes" id="UP000008068"/>
    </source>
</evidence>
<proteinExistence type="predicted"/>
<dbReference type="OrthoDB" id="361039at2759"/>
<dbReference type="InterPro" id="IPR012885">
    <property type="entry name" value="F-box_Sdz-33"/>
</dbReference>
<evidence type="ECO:0000259" key="1">
    <source>
        <dbReference type="Pfam" id="PF07735"/>
    </source>
</evidence>
<dbReference type="eggNOG" id="ENOG502TKBG">
    <property type="taxonomic scope" value="Eukaryota"/>
</dbReference>
<name>G0NPI3_CAEBE</name>
<dbReference type="PANTHER" id="PTHR21503:SF52">
    <property type="entry name" value="F-BOX DOMAIN-CONTAINING PROTEIN"/>
    <property type="match status" value="1"/>
</dbReference>
<dbReference type="PANTHER" id="PTHR21503">
    <property type="entry name" value="F-BOX-CONTAINING HYPOTHETICAL PROTEIN C.ELEGANS"/>
    <property type="match status" value="1"/>
</dbReference>
<feature type="domain" description="Sdz-33 F-box" evidence="1">
    <location>
        <begin position="246"/>
        <end position="300"/>
    </location>
</feature>